<dbReference type="Pfam" id="PF00857">
    <property type="entry name" value="Isochorismatase"/>
    <property type="match status" value="1"/>
</dbReference>
<dbReference type="PANTHER" id="PTHR43540:SF1">
    <property type="entry name" value="ISOCHORISMATASE HYDROLASE"/>
    <property type="match status" value="1"/>
</dbReference>
<protein>
    <submittedName>
        <fullName evidence="3">Cysteine hydrolase</fullName>
    </submittedName>
</protein>
<sequence length="183" mass="21104">MELIMEVLVIIDMQKGFFKNILGKRNNPQAENNILRILENFRKENKEIIHIQHLSTDEKGILFSNEDRKFLKGFEPLSNEIVFQKHVNSAFIGTNLENYLRDNSIDKLIIVGMTLPHCVSTTVRMASNLGFKVILIEDATITFEIADYFSDKLLSADEIHKYHISALNEEFCEILSAKNFLNL</sequence>
<reference evidence="3 4" key="1">
    <citation type="submission" date="2017-11" db="EMBL/GenBank/DDBJ databases">
        <title>Genome sequencing of Fusobacterium periodonticum KCOM 1261.</title>
        <authorList>
            <person name="Kook J.-K."/>
            <person name="Park S.-N."/>
            <person name="Lim Y.K."/>
        </authorList>
    </citation>
    <scope>NUCLEOTIDE SEQUENCE [LARGE SCALE GENOMIC DNA]</scope>
    <source>
        <strain evidence="3 4">KCOM 1261</strain>
    </source>
</reference>
<feature type="domain" description="Isochorismatase-like" evidence="2">
    <location>
        <begin position="7"/>
        <end position="176"/>
    </location>
</feature>
<dbReference type="PANTHER" id="PTHR43540">
    <property type="entry name" value="PEROXYUREIDOACRYLATE/UREIDOACRYLATE AMIDOHYDROLASE-RELATED"/>
    <property type="match status" value="1"/>
</dbReference>
<proteinExistence type="predicted"/>
<dbReference type="SUPFAM" id="SSF52499">
    <property type="entry name" value="Isochorismatase-like hydrolases"/>
    <property type="match status" value="1"/>
</dbReference>
<evidence type="ECO:0000256" key="1">
    <source>
        <dbReference type="ARBA" id="ARBA00022801"/>
    </source>
</evidence>
<name>A0A2D3NSZ6_9FUSO</name>
<dbReference type="AlphaFoldDB" id="A0A2D3NSZ6"/>
<dbReference type="GO" id="GO:0016787">
    <property type="term" value="F:hydrolase activity"/>
    <property type="evidence" value="ECO:0007669"/>
    <property type="project" value="UniProtKB-KW"/>
</dbReference>
<dbReference type="InterPro" id="IPR050272">
    <property type="entry name" value="Isochorismatase-like_hydrls"/>
</dbReference>
<dbReference type="EMBL" id="CP024699">
    <property type="protein sequence ID" value="ATV58482.1"/>
    <property type="molecule type" value="Genomic_DNA"/>
</dbReference>
<accession>A0A2D3NSZ6</accession>
<organism evidence="3 4">
    <name type="scientific">Fusobacterium pseudoperiodonticum</name>
    <dbReference type="NCBI Taxonomy" id="2663009"/>
    <lineage>
        <taxon>Bacteria</taxon>
        <taxon>Fusobacteriati</taxon>
        <taxon>Fusobacteriota</taxon>
        <taxon>Fusobacteriia</taxon>
        <taxon>Fusobacteriales</taxon>
        <taxon>Fusobacteriaceae</taxon>
        <taxon>Fusobacterium</taxon>
    </lineage>
</organism>
<keyword evidence="1 3" id="KW-0378">Hydrolase</keyword>
<dbReference type="InterPro" id="IPR000868">
    <property type="entry name" value="Isochorismatase-like_dom"/>
</dbReference>
<evidence type="ECO:0000313" key="3">
    <source>
        <dbReference type="EMBL" id="ATV58482.1"/>
    </source>
</evidence>
<evidence type="ECO:0000259" key="2">
    <source>
        <dbReference type="Pfam" id="PF00857"/>
    </source>
</evidence>
<dbReference type="Gene3D" id="3.40.50.850">
    <property type="entry name" value="Isochorismatase-like"/>
    <property type="match status" value="1"/>
</dbReference>
<gene>
    <name evidence="3" type="ORF">CTM72_01205</name>
</gene>
<evidence type="ECO:0000313" key="4">
    <source>
        <dbReference type="Proteomes" id="UP000230056"/>
    </source>
</evidence>
<dbReference type="InterPro" id="IPR036380">
    <property type="entry name" value="Isochorismatase-like_sf"/>
</dbReference>
<dbReference type="CDD" id="cd01014">
    <property type="entry name" value="nicotinamidase_related"/>
    <property type="match status" value="1"/>
</dbReference>
<dbReference type="Proteomes" id="UP000230056">
    <property type="component" value="Chromosome"/>
</dbReference>